<evidence type="ECO:0000313" key="1">
    <source>
        <dbReference type="EMBL" id="KAJ3986929.1"/>
    </source>
</evidence>
<comment type="caution">
    <text evidence="1">The sequence shown here is derived from an EMBL/GenBank/DDBJ whole genome shotgun (WGS) entry which is preliminary data.</text>
</comment>
<name>A0AA38Q3U2_9AGAR</name>
<proteinExistence type="predicted"/>
<gene>
    <name evidence="1" type="ORF">F5890DRAFT_917820</name>
</gene>
<evidence type="ECO:0000313" key="2">
    <source>
        <dbReference type="Proteomes" id="UP001163850"/>
    </source>
</evidence>
<dbReference type="Proteomes" id="UP001163850">
    <property type="component" value="Unassembled WGS sequence"/>
</dbReference>
<protein>
    <submittedName>
        <fullName evidence="1">Uncharacterized protein</fullName>
    </submittedName>
</protein>
<organism evidence="1 2">
    <name type="scientific">Lentinula detonsa</name>
    <dbReference type="NCBI Taxonomy" id="2804962"/>
    <lineage>
        <taxon>Eukaryota</taxon>
        <taxon>Fungi</taxon>
        <taxon>Dikarya</taxon>
        <taxon>Basidiomycota</taxon>
        <taxon>Agaricomycotina</taxon>
        <taxon>Agaricomycetes</taxon>
        <taxon>Agaricomycetidae</taxon>
        <taxon>Agaricales</taxon>
        <taxon>Marasmiineae</taxon>
        <taxon>Omphalotaceae</taxon>
        <taxon>Lentinula</taxon>
    </lineage>
</organism>
<sequence>MLSHLPIARRPLITSRAHLYNGSRCYGVLHAAPPRLAHPGPGPIASSLMSIAGAAIVTWVSRILVNEYFRFSLTSVFRADILQSDLGQRALCKNTAARGQFSESFWSDVEILLPLPLQRADVRALTSADYSSLNEKRKCSHISPAFAQTRTRVGRRLPSEFGMVHNV</sequence>
<dbReference type="EMBL" id="MU801932">
    <property type="protein sequence ID" value="KAJ3986929.1"/>
    <property type="molecule type" value="Genomic_DNA"/>
</dbReference>
<dbReference type="AlphaFoldDB" id="A0AA38Q3U2"/>
<accession>A0AA38Q3U2</accession>
<reference evidence="1" key="1">
    <citation type="submission" date="2022-08" db="EMBL/GenBank/DDBJ databases">
        <authorList>
            <consortium name="DOE Joint Genome Institute"/>
            <person name="Min B."/>
            <person name="Riley R."/>
            <person name="Sierra-Patev S."/>
            <person name="Naranjo-Ortiz M."/>
            <person name="Looney B."/>
            <person name="Konkel Z."/>
            <person name="Slot J.C."/>
            <person name="Sakamoto Y."/>
            <person name="Steenwyk J.L."/>
            <person name="Rokas A."/>
            <person name="Carro J."/>
            <person name="Camarero S."/>
            <person name="Ferreira P."/>
            <person name="Molpeceres G."/>
            <person name="Ruiz-Duenas F.J."/>
            <person name="Serrano A."/>
            <person name="Henrissat B."/>
            <person name="Drula E."/>
            <person name="Hughes K.W."/>
            <person name="Mata J.L."/>
            <person name="Ishikawa N.K."/>
            <person name="Vargas-Isla R."/>
            <person name="Ushijima S."/>
            <person name="Smith C.A."/>
            <person name="Ahrendt S."/>
            <person name="Andreopoulos W."/>
            <person name="He G."/>
            <person name="Labutti K."/>
            <person name="Lipzen A."/>
            <person name="Ng V."/>
            <person name="Sandor L."/>
            <person name="Barry K."/>
            <person name="Martinez A.T."/>
            <person name="Xiao Y."/>
            <person name="Gibbons J.G."/>
            <person name="Terashima K."/>
            <person name="Hibbett D.S."/>
            <person name="Grigoriev I.V."/>
        </authorList>
    </citation>
    <scope>NUCLEOTIDE SEQUENCE</scope>
    <source>
        <strain evidence="1">TFB7829</strain>
    </source>
</reference>